<evidence type="ECO:0000256" key="1">
    <source>
        <dbReference type="SAM" id="Phobius"/>
    </source>
</evidence>
<comment type="caution">
    <text evidence="2">The sequence shown here is derived from an EMBL/GenBank/DDBJ whole genome shotgun (WGS) entry which is preliminary data.</text>
</comment>
<organism evidence="2 3">
    <name type="scientific">Candidatus Uhrbacteria bacterium RIFCSPHIGHO2_02_FULL_57_19</name>
    <dbReference type="NCBI Taxonomy" id="1802391"/>
    <lineage>
        <taxon>Bacteria</taxon>
        <taxon>Candidatus Uhriibacteriota</taxon>
    </lineage>
</organism>
<reference evidence="2 3" key="1">
    <citation type="journal article" date="2016" name="Nat. Commun.">
        <title>Thousands of microbial genomes shed light on interconnected biogeochemical processes in an aquifer system.</title>
        <authorList>
            <person name="Anantharaman K."/>
            <person name="Brown C.T."/>
            <person name="Hug L.A."/>
            <person name="Sharon I."/>
            <person name="Castelle C.J."/>
            <person name="Probst A.J."/>
            <person name="Thomas B.C."/>
            <person name="Singh A."/>
            <person name="Wilkins M.J."/>
            <person name="Karaoz U."/>
            <person name="Brodie E.L."/>
            <person name="Williams K.H."/>
            <person name="Hubbard S.S."/>
            <person name="Banfield J.F."/>
        </authorList>
    </citation>
    <scope>NUCLEOTIDE SEQUENCE [LARGE SCALE GENOMIC DNA]</scope>
</reference>
<evidence type="ECO:0008006" key="4">
    <source>
        <dbReference type="Google" id="ProtNLM"/>
    </source>
</evidence>
<gene>
    <name evidence="2" type="ORF">A3D72_00380</name>
</gene>
<name>A0A1F7U6N8_9BACT</name>
<evidence type="ECO:0000313" key="2">
    <source>
        <dbReference type="EMBL" id="OGL73919.1"/>
    </source>
</evidence>
<sequence length="199" mass="21320">MTTPRGQGLLEMTVAIGIIITGVVGALSMVSGSLAASKQSQTRVIAVGLAREGIEAVRSIRDSNWLAARAWDDGLVGILSDRTGVPVIDPATGLWTVDFTTNDISEAEAIVQRGGGGGSPNLLRQGGVAGEPTIYRRLLSLAPICWNEVTLSERVIAAPETECQAFEREAGAEVKSRVRWAVSGRPHNIEIVERIYDWR</sequence>
<dbReference type="EMBL" id="MGDZ01000014">
    <property type="protein sequence ID" value="OGL73919.1"/>
    <property type="molecule type" value="Genomic_DNA"/>
</dbReference>
<protein>
    <recommendedName>
        <fullName evidence="4">Type II secretion system protein</fullName>
    </recommendedName>
</protein>
<accession>A0A1F7U6N8</accession>
<keyword evidence="1" id="KW-0472">Membrane</keyword>
<keyword evidence="1" id="KW-0812">Transmembrane</keyword>
<dbReference type="STRING" id="1802391.A3D72_00380"/>
<keyword evidence="1" id="KW-1133">Transmembrane helix</keyword>
<dbReference type="Proteomes" id="UP000176303">
    <property type="component" value="Unassembled WGS sequence"/>
</dbReference>
<feature type="transmembrane region" description="Helical" evidence="1">
    <location>
        <begin position="12"/>
        <end position="36"/>
    </location>
</feature>
<proteinExistence type="predicted"/>
<evidence type="ECO:0000313" key="3">
    <source>
        <dbReference type="Proteomes" id="UP000176303"/>
    </source>
</evidence>
<dbReference type="AlphaFoldDB" id="A0A1F7U6N8"/>